<keyword evidence="1" id="KW-0812">Transmembrane</keyword>
<keyword evidence="3" id="KW-1185">Reference proteome</keyword>
<dbReference type="Proteomes" id="UP001610335">
    <property type="component" value="Unassembled WGS sequence"/>
</dbReference>
<evidence type="ECO:0000313" key="3">
    <source>
        <dbReference type="Proteomes" id="UP001610335"/>
    </source>
</evidence>
<keyword evidence="1" id="KW-0472">Membrane</keyword>
<comment type="caution">
    <text evidence="2">The sequence shown here is derived from an EMBL/GenBank/DDBJ whole genome shotgun (WGS) entry which is preliminary data.</text>
</comment>
<sequence length="176" mass="20272">MEHPPHYHGMANTYLPNTDAEAIELPSYSKPAVLPPTYQPPTSEDRTYHPTQWHERRTCDNFCHYCKYACILIIIFGIIAGIVYAIVSLVTQETVVHYETTWRFTNDTNATQLVDYRGGVLRVDYWDTNGTNETEQVVYKNGAAEIDFWDWNDPNKSVPDQDSLDRIEVVAHQLFG</sequence>
<reference evidence="2 3" key="1">
    <citation type="submission" date="2024-07" db="EMBL/GenBank/DDBJ databases">
        <title>Section-level genome sequencing and comparative genomics of Aspergillus sections Usti and Cavernicolus.</title>
        <authorList>
            <consortium name="Lawrence Berkeley National Laboratory"/>
            <person name="Nybo J.L."/>
            <person name="Vesth T.C."/>
            <person name="Theobald S."/>
            <person name="Frisvad J.C."/>
            <person name="Larsen T.O."/>
            <person name="Kjaerboelling I."/>
            <person name="Rothschild-Mancinelli K."/>
            <person name="Lyhne E.K."/>
            <person name="Kogle M.E."/>
            <person name="Barry K."/>
            <person name="Clum A."/>
            <person name="Na H."/>
            <person name="Ledsgaard L."/>
            <person name="Lin J."/>
            <person name="Lipzen A."/>
            <person name="Kuo A."/>
            <person name="Riley R."/>
            <person name="Mondo S."/>
            <person name="LaButti K."/>
            <person name="Haridas S."/>
            <person name="Pangalinan J."/>
            <person name="Salamov A.A."/>
            <person name="Simmons B.A."/>
            <person name="Magnuson J.K."/>
            <person name="Chen J."/>
            <person name="Drula E."/>
            <person name="Henrissat B."/>
            <person name="Wiebenga A."/>
            <person name="Lubbers R.J."/>
            <person name="Gomes A.C."/>
            <person name="Makela M.R."/>
            <person name="Stajich J."/>
            <person name="Grigoriev I.V."/>
            <person name="Mortensen U.H."/>
            <person name="De vries R.P."/>
            <person name="Baker S.E."/>
            <person name="Andersen M.R."/>
        </authorList>
    </citation>
    <scope>NUCLEOTIDE SEQUENCE [LARGE SCALE GENOMIC DNA]</scope>
    <source>
        <strain evidence="2 3">CBS 600.67</strain>
    </source>
</reference>
<proteinExistence type="predicted"/>
<protein>
    <submittedName>
        <fullName evidence="2">Uncharacterized protein</fullName>
    </submittedName>
</protein>
<organism evidence="2 3">
    <name type="scientific">Aspergillus cavernicola</name>
    <dbReference type="NCBI Taxonomy" id="176166"/>
    <lineage>
        <taxon>Eukaryota</taxon>
        <taxon>Fungi</taxon>
        <taxon>Dikarya</taxon>
        <taxon>Ascomycota</taxon>
        <taxon>Pezizomycotina</taxon>
        <taxon>Eurotiomycetes</taxon>
        <taxon>Eurotiomycetidae</taxon>
        <taxon>Eurotiales</taxon>
        <taxon>Aspergillaceae</taxon>
        <taxon>Aspergillus</taxon>
        <taxon>Aspergillus subgen. Nidulantes</taxon>
    </lineage>
</organism>
<keyword evidence="1" id="KW-1133">Transmembrane helix</keyword>
<evidence type="ECO:0000256" key="1">
    <source>
        <dbReference type="SAM" id="Phobius"/>
    </source>
</evidence>
<feature type="transmembrane region" description="Helical" evidence="1">
    <location>
        <begin position="65"/>
        <end position="87"/>
    </location>
</feature>
<dbReference type="EMBL" id="JBFXLS010000067">
    <property type="protein sequence ID" value="KAL2820875.1"/>
    <property type="molecule type" value="Genomic_DNA"/>
</dbReference>
<accession>A0ABR4HZL8</accession>
<name>A0ABR4HZL8_9EURO</name>
<gene>
    <name evidence="2" type="ORF">BDW59DRAFT_164428</name>
</gene>
<evidence type="ECO:0000313" key="2">
    <source>
        <dbReference type="EMBL" id="KAL2820875.1"/>
    </source>
</evidence>